<sequence length="70" mass="7953">MKLAEALLLRSDQQKKLSSLKQRIDANVLVQDGDEPSEDPNELLKQVFSLTQESQKLIFAIHQTNAFTKL</sequence>
<dbReference type="Gene3D" id="6.10.320.10">
    <property type="match status" value="1"/>
</dbReference>
<dbReference type="Proteomes" id="UP001268610">
    <property type="component" value="Unassembled WGS sequence"/>
</dbReference>
<dbReference type="EMBL" id="JAVLSF010000275">
    <property type="protein sequence ID" value="MDR9777894.1"/>
    <property type="molecule type" value="Genomic_DNA"/>
</dbReference>
<comment type="caution">
    <text evidence="1">The sequence shown here is derived from an EMBL/GenBank/DDBJ whole genome shotgun (WGS) entry which is preliminary data.</text>
</comment>
<protein>
    <submittedName>
        <fullName evidence="1">DIP1984 family protein</fullName>
    </submittedName>
</protein>
<dbReference type="NCBIfam" id="NF038048">
    <property type="entry name" value="DIP1984_fam"/>
    <property type="match status" value="1"/>
</dbReference>
<evidence type="ECO:0000313" key="2">
    <source>
        <dbReference type="Proteomes" id="UP001268610"/>
    </source>
</evidence>
<evidence type="ECO:0000313" key="1">
    <source>
        <dbReference type="EMBL" id="MDR9777894.1"/>
    </source>
</evidence>
<feature type="non-terminal residue" evidence="1">
    <location>
        <position position="70"/>
    </location>
</feature>
<accession>A0AAJ2H2S5</accession>
<dbReference type="Pfam" id="PF20935">
    <property type="entry name" value="DUF6847"/>
    <property type="match status" value="1"/>
</dbReference>
<dbReference type="InterPro" id="IPR047741">
    <property type="entry name" value="DIP1984-like"/>
</dbReference>
<reference evidence="1" key="1">
    <citation type="submission" date="2023-04" db="EMBL/GenBank/DDBJ databases">
        <title>Genomic characterization of faba bean (Vicia faba) microsymbionts in Mexican soils.</title>
        <authorList>
            <person name="Rivera Orduna F.N."/>
            <person name="Guevara-Luna J."/>
            <person name="Yan J."/>
            <person name="Arroyo-Herrera I."/>
            <person name="Li Y."/>
            <person name="Vasquez-Murrieta M.S."/>
            <person name="Wang E.T."/>
        </authorList>
    </citation>
    <scope>NUCLEOTIDE SEQUENCE</scope>
    <source>
        <strain evidence="1">CH26</strain>
    </source>
</reference>
<name>A0AAJ2H2S5_9HYPH</name>
<proteinExistence type="predicted"/>
<dbReference type="RefSeq" id="WP_310866057.1">
    <property type="nucleotide sequence ID" value="NZ_JAVLSF010000275.1"/>
</dbReference>
<gene>
    <name evidence="1" type="ORF">RJJ65_35765</name>
</gene>
<organism evidence="1 2">
    <name type="scientific">Rhizobium hidalgonense</name>
    <dbReference type="NCBI Taxonomy" id="1538159"/>
    <lineage>
        <taxon>Bacteria</taxon>
        <taxon>Pseudomonadati</taxon>
        <taxon>Pseudomonadota</taxon>
        <taxon>Alphaproteobacteria</taxon>
        <taxon>Hyphomicrobiales</taxon>
        <taxon>Rhizobiaceae</taxon>
        <taxon>Rhizobium/Agrobacterium group</taxon>
        <taxon>Rhizobium</taxon>
    </lineage>
</organism>
<dbReference type="AlphaFoldDB" id="A0AAJ2H2S5"/>